<feature type="region of interest" description="Disordered" evidence="1">
    <location>
        <begin position="159"/>
        <end position="192"/>
    </location>
</feature>
<comment type="caution">
    <text evidence="2">The sequence shown here is derived from an EMBL/GenBank/DDBJ whole genome shotgun (WGS) entry which is preliminary data.</text>
</comment>
<evidence type="ECO:0000313" key="3">
    <source>
        <dbReference type="Proteomes" id="UP000193144"/>
    </source>
</evidence>
<protein>
    <submittedName>
        <fullName evidence="2">Uncharacterized protein</fullName>
    </submittedName>
</protein>
<reference evidence="2 3" key="1">
    <citation type="submission" date="2016-07" db="EMBL/GenBank/DDBJ databases">
        <title>Pervasive Adenine N6-methylation of Active Genes in Fungi.</title>
        <authorList>
            <consortium name="DOE Joint Genome Institute"/>
            <person name="Mondo S.J."/>
            <person name="Dannebaum R.O."/>
            <person name="Kuo R.C."/>
            <person name="Labutti K."/>
            <person name="Haridas S."/>
            <person name="Kuo A."/>
            <person name="Salamov A."/>
            <person name="Ahrendt S.R."/>
            <person name="Lipzen A."/>
            <person name="Sullivan W."/>
            <person name="Andreopoulos W.B."/>
            <person name="Clum A."/>
            <person name="Lindquist E."/>
            <person name="Daum C."/>
            <person name="Ramamoorthy G.K."/>
            <person name="Gryganskyi A."/>
            <person name="Culley D."/>
            <person name="Magnuson J.K."/>
            <person name="James T.Y."/>
            <person name="O'Malley M.A."/>
            <person name="Stajich J.E."/>
            <person name="Spatafora J.W."/>
            <person name="Visel A."/>
            <person name="Grigoriev I.V."/>
        </authorList>
    </citation>
    <scope>NUCLEOTIDE SEQUENCE [LARGE SCALE GENOMIC DNA]</scope>
    <source>
        <strain evidence="2 3">CBS 115471</strain>
    </source>
</reference>
<feature type="compositionally biased region" description="Basic and acidic residues" evidence="1">
    <location>
        <begin position="57"/>
        <end position="69"/>
    </location>
</feature>
<proteinExistence type="predicted"/>
<evidence type="ECO:0000256" key="1">
    <source>
        <dbReference type="SAM" id="MobiDB-lite"/>
    </source>
</evidence>
<feature type="region of interest" description="Disordered" evidence="1">
    <location>
        <begin position="1"/>
        <end position="106"/>
    </location>
</feature>
<name>A0A1Y1ZK74_9PLEO</name>
<feature type="compositionally biased region" description="Low complexity" evidence="1">
    <location>
        <begin position="162"/>
        <end position="178"/>
    </location>
</feature>
<evidence type="ECO:0000313" key="2">
    <source>
        <dbReference type="EMBL" id="ORY10658.1"/>
    </source>
</evidence>
<dbReference type="AlphaFoldDB" id="A0A1Y1ZK74"/>
<dbReference type="OrthoDB" id="5413827at2759"/>
<dbReference type="EMBL" id="MCFA01000070">
    <property type="protein sequence ID" value="ORY10658.1"/>
    <property type="molecule type" value="Genomic_DNA"/>
</dbReference>
<feature type="compositionally biased region" description="Polar residues" evidence="1">
    <location>
        <begin position="93"/>
        <end position="103"/>
    </location>
</feature>
<organism evidence="2 3">
    <name type="scientific">Clohesyomyces aquaticus</name>
    <dbReference type="NCBI Taxonomy" id="1231657"/>
    <lineage>
        <taxon>Eukaryota</taxon>
        <taxon>Fungi</taxon>
        <taxon>Dikarya</taxon>
        <taxon>Ascomycota</taxon>
        <taxon>Pezizomycotina</taxon>
        <taxon>Dothideomycetes</taxon>
        <taxon>Pleosporomycetidae</taxon>
        <taxon>Pleosporales</taxon>
        <taxon>Lindgomycetaceae</taxon>
        <taxon>Clohesyomyces</taxon>
    </lineage>
</organism>
<keyword evidence="3" id="KW-1185">Reference proteome</keyword>
<gene>
    <name evidence="2" type="ORF">BCR34DRAFT_566509</name>
</gene>
<accession>A0A1Y1ZK74</accession>
<sequence length="404" mass="45721">MSKMKRTYSRRTMSIAPANQDNSAPEPGKKRRRIPTSGRITSSSFSEDDNAASKESLSPDKDTFQERSELSAALPEPRNSKWTFENGDFRPQPSGQSANSSLHGQGVKAFRESLQKSNPNNATPTNSPQGVFLDQALGKMTSEMQTIGTALWNKAKTGSSTSVQGSFRASQSSSSMESTRYQPKPYTADKSRTPQETIFKTPLTVGGIEAILWNVNQSSSPFLHLPAEVRNLVYELVFGKGQILVNYQTYQWVTKAIGGKESYELVKVFKYRYTVYPMSADLINGTHIKGIAASKVFTPMNLVCRQLWYETATLPFKLNRWLFTTHQLMMNFLWFEKKLQRHQRRSMATMFVASQLPSKTMVQWMGGLKKIYLVEGIFEQHSGWYEVKEGEKGIELVWKVGYFD</sequence>
<dbReference type="Proteomes" id="UP000193144">
    <property type="component" value="Unassembled WGS sequence"/>
</dbReference>
<dbReference type="PANTHER" id="PTHR38790">
    <property type="entry name" value="2EXR DOMAIN-CONTAINING PROTEIN-RELATED"/>
    <property type="match status" value="1"/>
</dbReference>
<dbReference type="PANTHER" id="PTHR38790:SF4">
    <property type="entry name" value="2EXR DOMAIN-CONTAINING PROTEIN"/>
    <property type="match status" value="1"/>
</dbReference>